<evidence type="ECO:0008006" key="5">
    <source>
        <dbReference type="Google" id="ProtNLM"/>
    </source>
</evidence>
<protein>
    <recommendedName>
        <fullName evidence="5">DUF4890 domain-containing protein</fullName>
    </recommendedName>
</protein>
<name>A0A139L9J7_9BACE</name>
<dbReference type="EMBL" id="LTDF01000103">
    <property type="protein sequence ID" value="KXT48101.1"/>
    <property type="molecule type" value="Genomic_DNA"/>
</dbReference>
<gene>
    <name evidence="3" type="ORF">HMPREF2531_02940</name>
</gene>
<evidence type="ECO:0000256" key="1">
    <source>
        <dbReference type="SAM" id="MobiDB-lite"/>
    </source>
</evidence>
<feature type="compositionally biased region" description="Basic and acidic residues" evidence="1">
    <location>
        <begin position="61"/>
        <end position="100"/>
    </location>
</feature>
<feature type="region of interest" description="Disordered" evidence="1">
    <location>
        <begin position="61"/>
        <end position="115"/>
    </location>
</feature>
<keyword evidence="2" id="KW-0732">Signal</keyword>
<accession>A0A139L9J7</accession>
<dbReference type="PATRIC" id="fig|329854.7.peg.2996"/>
<organism evidence="3">
    <name type="scientific">Bacteroides intestinalis</name>
    <dbReference type="NCBI Taxonomy" id="329854"/>
    <lineage>
        <taxon>Bacteria</taxon>
        <taxon>Pseudomonadati</taxon>
        <taxon>Bacteroidota</taxon>
        <taxon>Bacteroidia</taxon>
        <taxon>Bacteroidales</taxon>
        <taxon>Bacteroidaceae</taxon>
        <taxon>Bacteroides</taxon>
    </lineage>
</organism>
<sequence>MNRIMKKQILSLALALFLGTAVGMAQENRGERPDPSKRIEQMVTDLGLNETQAKEFKAVMEEMRPNRDASGERPSREEMEKKRNEADAKLKKILTDEQYKKYQNMRPQRGQRRGK</sequence>
<dbReference type="AlphaFoldDB" id="A0A139L9J7"/>
<feature type="signal peptide" evidence="2">
    <location>
        <begin position="1"/>
        <end position="25"/>
    </location>
</feature>
<feature type="chain" id="PRO_5007487193" description="DUF4890 domain-containing protein" evidence="2">
    <location>
        <begin position="26"/>
        <end position="115"/>
    </location>
</feature>
<proteinExistence type="predicted"/>
<comment type="caution">
    <text evidence="3">The sequence shown here is derived from an EMBL/GenBank/DDBJ whole genome shotgun (WGS) entry which is preliminary data.</text>
</comment>
<evidence type="ECO:0000313" key="3">
    <source>
        <dbReference type="EMBL" id="KXT48101.1"/>
    </source>
</evidence>
<dbReference type="Proteomes" id="UP000070319">
    <property type="component" value="Unassembled WGS sequence"/>
</dbReference>
<evidence type="ECO:0000256" key="2">
    <source>
        <dbReference type="SAM" id="SignalP"/>
    </source>
</evidence>
<evidence type="ECO:0000313" key="4">
    <source>
        <dbReference type="Proteomes" id="UP000070319"/>
    </source>
</evidence>
<reference evidence="3 4" key="1">
    <citation type="submission" date="2016-02" db="EMBL/GenBank/DDBJ databases">
        <authorList>
            <person name="Wen L."/>
            <person name="He K."/>
            <person name="Yang H."/>
        </authorList>
    </citation>
    <scope>NUCLEOTIDE SEQUENCE [LARGE SCALE GENOMIC DNA]</scope>
    <source>
        <strain evidence="3 4">KLE1704</strain>
    </source>
</reference>